<evidence type="ECO:0000256" key="1">
    <source>
        <dbReference type="ARBA" id="ARBA00004123"/>
    </source>
</evidence>
<dbReference type="OrthoDB" id="2682222at2759"/>
<dbReference type="Gene3D" id="3.40.50.300">
    <property type="entry name" value="P-loop containing nucleotide triphosphate hydrolases"/>
    <property type="match status" value="1"/>
</dbReference>
<evidence type="ECO:0000256" key="2">
    <source>
        <dbReference type="ARBA" id="ARBA00022741"/>
    </source>
</evidence>
<gene>
    <name evidence="7" type="ORF">AZE42_09779</name>
</gene>
<evidence type="ECO:0000313" key="8">
    <source>
        <dbReference type="Proteomes" id="UP000183567"/>
    </source>
</evidence>
<name>A0A1J8Q819_9AGAM</name>
<evidence type="ECO:0000256" key="3">
    <source>
        <dbReference type="ARBA" id="ARBA00022840"/>
    </source>
</evidence>
<evidence type="ECO:0000313" key="7">
    <source>
        <dbReference type="EMBL" id="OJA16791.1"/>
    </source>
</evidence>
<feature type="region of interest" description="Disordered" evidence="5">
    <location>
        <begin position="281"/>
        <end position="302"/>
    </location>
</feature>
<dbReference type="PANTHER" id="PTHR18937:SF172">
    <property type="entry name" value="STRUCTURAL MAINTENANCE OF CHROMOSOMES PROTEIN"/>
    <property type="match status" value="1"/>
</dbReference>
<keyword evidence="3" id="KW-0067">ATP-binding</keyword>
<comment type="subcellular location">
    <subcellularLocation>
        <location evidence="1">Nucleus</location>
    </subcellularLocation>
</comment>
<dbReference type="GO" id="GO:0005634">
    <property type="term" value="C:nucleus"/>
    <property type="evidence" value="ECO:0007669"/>
    <property type="project" value="UniProtKB-SubCell"/>
</dbReference>
<evidence type="ECO:0000259" key="6">
    <source>
        <dbReference type="Pfam" id="PF02463"/>
    </source>
</evidence>
<dbReference type="GO" id="GO:0005524">
    <property type="term" value="F:ATP binding"/>
    <property type="evidence" value="ECO:0007669"/>
    <property type="project" value="UniProtKB-KW"/>
</dbReference>
<keyword evidence="4" id="KW-0539">Nucleus</keyword>
<keyword evidence="8" id="KW-1185">Reference proteome</keyword>
<organism evidence="7 8">
    <name type="scientific">Rhizopogon vesiculosus</name>
    <dbReference type="NCBI Taxonomy" id="180088"/>
    <lineage>
        <taxon>Eukaryota</taxon>
        <taxon>Fungi</taxon>
        <taxon>Dikarya</taxon>
        <taxon>Basidiomycota</taxon>
        <taxon>Agaricomycotina</taxon>
        <taxon>Agaricomycetes</taxon>
        <taxon>Agaricomycetidae</taxon>
        <taxon>Boletales</taxon>
        <taxon>Suillineae</taxon>
        <taxon>Rhizopogonaceae</taxon>
        <taxon>Rhizopogon</taxon>
    </lineage>
</organism>
<dbReference type="EMBL" id="LVVM01002358">
    <property type="protein sequence ID" value="OJA16791.1"/>
    <property type="molecule type" value="Genomic_DNA"/>
</dbReference>
<dbReference type="SUPFAM" id="SSF52540">
    <property type="entry name" value="P-loop containing nucleoside triphosphate hydrolases"/>
    <property type="match status" value="1"/>
</dbReference>
<dbReference type="InterPro" id="IPR003395">
    <property type="entry name" value="RecF/RecN/SMC_N"/>
</dbReference>
<keyword evidence="2" id="KW-0547">Nucleotide-binding</keyword>
<sequence length="302" mass="33698">MSISTVEVSVTHIDSFLHTADIDHNSKLVAVSHKIPLDPITLTQVTPRRPAPTGEQGEGISLLALRVKHTSLVQHAPPEKPSGPKPHLVIHKMVLINLKTYAGGQEVGPFHQSFSSIVNPNGSGKSNTIWALLFVFGCCASSRMRQGKLSELIHNPVRYLDLHECCGEVRLRAIINLLLPMRRVSRRPKLLRIVETQKAKLDAERKEVLAWLKLKNERARALASQPTVAALSVEGAWGITSSLARKLERACKRERKHITHLAMLEEHYKEREWPYEELKAAAEEATTDQSARKKQSVGLQEG</sequence>
<comment type="caution">
    <text evidence="7">The sequence shown here is derived from an EMBL/GenBank/DDBJ whole genome shotgun (WGS) entry which is preliminary data.</text>
</comment>
<accession>A0A1J8Q819</accession>
<proteinExistence type="predicted"/>
<dbReference type="GO" id="GO:0000796">
    <property type="term" value="C:condensin complex"/>
    <property type="evidence" value="ECO:0007669"/>
    <property type="project" value="TreeGrafter"/>
</dbReference>
<protein>
    <recommendedName>
        <fullName evidence="6">RecF/RecN/SMC N-terminal domain-containing protein</fullName>
    </recommendedName>
</protein>
<dbReference type="STRING" id="180088.A0A1J8Q819"/>
<dbReference type="Proteomes" id="UP000183567">
    <property type="component" value="Unassembled WGS sequence"/>
</dbReference>
<dbReference type="Pfam" id="PF02463">
    <property type="entry name" value="SMC_N"/>
    <property type="match status" value="1"/>
</dbReference>
<dbReference type="PANTHER" id="PTHR18937">
    <property type="entry name" value="STRUCTURAL MAINTENANCE OF CHROMOSOMES SMC FAMILY MEMBER"/>
    <property type="match status" value="1"/>
</dbReference>
<dbReference type="InterPro" id="IPR027417">
    <property type="entry name" value="P-loop_NTPase"/>
</dbReference>
<dbReference type="GO" id="GO:0007076">
    <property type="term" value="P:mitotic chromosome condensation"/>
    <property type="evidence" value="ECO:0007669"/>
    <property type="project" value="TreeGrafter"/>
</dbReference>
<feature type="domain" description="RecF/RecN/SMC N-terminal" evidence="6">
    <location>
        <begin position="90"/>
        <end position="155"/>
    </location>
</feature>
<evidence type="ECO:0000256" key="5">
    <source>
        <dbReference type="SAM" id="MobiDB-lite"/>
    </source>
</evidence>
<dbReference type="AlphaFoldDB" id="A0A1J8Q819"/>
<evidence type="ECO:0000256" key="4">
    <source>
        <dbReference type="ARBA" id="ARBA00023242"/>
    </source>
</evidence>
<reference evidence="7 8" key="1">
    <citation type="submission" date="2016-03" db="EMBL/GenBank/DDBJ databases">
        <title>Comparative genomics of the ectomycorrhizal sister species Rhizopogon vinicolor and Rhizopogon vesiculosus (Basidiomycota: Boletales) reveals a divergence of the mating type B locus.</title>
        <authorList>
            <person name="Mujic A.B."/>
            <person name="Kuo A."/>
            <person name="Tritt A."/>
            <person name="Lipzen A."/>
            <person name="Chen C."/>
            <person name="Johnson J."/>
            <person name="Sharma A."/>
            <person name="Barry K."/>
            <person name="Grigoriev I.V."/>
            <person name="Spatafora J.W."/>
        </authorList>
    </citation>
    <scope>NUCLEOTIDE SEQUENCE [LARGE SCALE GENOMIC DNA]</scope>
    <source>
        <strain evidence="7 8">AM-OR11-056</strain>
    </source>
</reference>